<name>A0A8X7CHE1_9ARAC</name>
<evidence type="ECO:0000313" key="2">
    <source>
        <dbReference type="Proteomes" id="UP000886998"/>
    </source>
</evidence>
<evidence type="ECO:0000313" key="1">
    <source>
        <dbReference type="EMBL" id="GFY64762.1"/>
    </source>
</evidence>
<comment type="caution">
    <text evidence="1">The sequence shown here is derived from an EMBL/GenBank/DDBJ whole genome shotgun (WGS) entry which is preliminary data.</text>
</comment>
<dbReference type="EMBL" id="BMAV01015397">
    <property type="protein sequence ID" value="GFY64762.1"/>
    <property type="molecule type" value="Genomic_DNA"/>
</dbReference>
<keyword evidence="2" id="KW-1185">Reference proteome</keyword>
<protein>
    <submittedName>
        <fullName evidence="1">Uncharacterized protein</fullName>
    </submittedName>
</protein>
<sequence>MVSGLCAPELIPSPDTTVGVVSLSAWLLRVPRNYKRSVFGPRQGQIDMVRWPRVTLGLLKIVNPKSREGGSIELVYSYLSIPLNKTGQSKLKSTGSVSRVDCKHVVVRCFGLHLQFLKGF</sequence>
<dbReference type="AlphaFoldDB" id="A0A8X7CHE1"/>
<dbReference type="Proteomes" id="UP000886998">
    <property type="component" value="Unassembled WGS sequence"/>
</dbReference>
<organism evidence="1 2">
    <name type="scientific">Trichonephila inaurata madagascariensis</name>
    <dbReference type="NCBI Taxonomy" id="2747483"/>
    <lineage>
        <taxon>Eukaryota</taxon>
        <taxon>Metazoa</taxon>
        <taxon>Ecdysozoa</taxon>
        <taxon>Arthropoda</taxon>
        <taxon>Chelicerata</taxon>
        <taxon>Arachnida</taxon>
        <taxon>Araneae</taxon>
        <taxon>Araneomorphae</taxon>
        <taxon>Entelegynae</taxon>
        <taxon>Araneoidea</taxon>
        <taxon>Nephilidae</taxon>
        <taxon>Trichonephila</taxon>
        <taxon>Trichonephila inaurata</taxon>
    </lineage>
</organism>
<gene>
    <name evidence="1" type="ORF">TNIN_412241</name>
</gene>
<proteinExistence type="predicted"/>
<reference evidence="1" key="1">
    <citation type="submission" date="2020-08" db="EMBL/GenBank/DDBJ databases">
        <title>Multicomponent nature underlies the extraordinary mechanical properties of spider dragline silk.</title>
        <authorList>
            <person name="Kono N."/>
            <person name="Nakamura H."/>
            <person name="Mori M."/>
            <person name="Yoshida Y."/>
            <person name="Ohtoshi R."/>
            <person name="Malay A.D."/>
            <person name="Moran D.A.P."/>
            <person name="Tomita M."/>
            <person name="Numata K."/>
            <person name="Arakawa K."/>
        </authorList>
    </citation>
    <scope>NUCLEOTIDE SEQUENCE</scope>
</reference>
<accession>A0A8X7CHE1</accession>